<proteinExistence type="predicted"/>
<reference evidence="1" key="2">
    <citation type="journal article" date="2020" name="Nat. Commun.">
        <title>Large-scale genome sequencing of mycorrhizal fungi provides insights into the early evolution of symbiotic traits.</title>
        <authorList>
            <person name="Miyauchi S."/>
            <person name="Kiss E."/>
            <person name="Kuo A."/>
            <person name="Drula E."/>
            <person name="Kohler A."/>
            <person name="Sanchez-Garcia M."/>
            <person name="Morin E."/>
            <person name="Andreopoulos B."/>
            <person name="Barry K.W."/>
            <person name="Bonito G."/>
            <person name="Buee M."/>
            <person name="Carver A."/>
            <person name="Chen C."/>
            <person name="Cichocki N."/>
            <person name="Clum A."/>
            <person name="Culley D."/>
            <person name="Crous P.W."/>
            <person name="Fauchery L."/>
            <person name="Girlanda M."/>
            <person name="Hayes R.D."/>
            <person name="Keri Z."/>
            <person name="LaButti K."/>
            <person name="Lipzen A."/>
            <person name="Lombard V."/>
            <person name="Magnuson J."/>
            <person name="Maillard F."/>
            <person name="Murat C."/>
            <person name="Nolan M."/>
            <person name="Ohm R.A."/>
            <person name="Pangilinan J."/>
            <person name="Pereira M.F."/>
            <person name="Perotto S."/>
            <person name="Peter M."/>
            <person name="Pfister S."/>
            <person name="Riley R."/>
            <person name="Sitrit Y."/>
            <person name="Stielow J.B."/>
            <person name="Szollosi G."/>
            <person name="Zifcakova L."/>
            <person name="Stursova M."/>
            <person name="Spatafora J.W."/>
            <person name="Tedersoo L."/>
            <person name="Vaario L.M."/>
            <person name="Yamada A."/>
            <person name="Yan M."/>
            <person name="Wang P."/>
            <person name="Xu J."/>
            <person name="Bruns T."/>
            <person name="Baldrian P."/>
            <person name="Vilgalys R."/>
            <person name="Dunand C."/>
            <person name="Henrissat B."/>
            <person name="Grigoriev I.V."/>
            <person name="Hibbett D."/>
            <person name="Nagy L.G."/>
            <person name="Martin F.M."/>
        </authorList>
    </citation>
    <scope>NUCLEOTIDE SEQUENCE</scope>
    <source>
        <strain evidence="1">P2</strain>
    </source>
</reference>
<dbReference type="EMBL" id="MU118446">
    <property type="protein sequence ID" value="KAF9642492.1"/>
    <property type="molecule type" value="Genomic_DNA"/>
</dbReference>
<keyword evidence="2" id="KW-1185">Reference proteome</keyword>
<reference evidence="1" key="1">
    <citation type="submission" date="2019-10" db="EMBL/GenBank/DDBJ databases">
        <authorList>
            <consortium name="DOE Joint Genome Institute"/>
            <person name="Kuo A."/>
            <person name="Miyauchi S."/>
            <person name="Kiss E."/>
            <person name="Drula E."/>
            <person name="Kohler A."/>
            <person name="Sanchez-Garcia M."/>
            <person name="Andreopoulos B."/>
            <person name="Barry K.W."/>
            <person name="Bonito G."/>
            <person name="Buee M."/>
            <person name="Carver A."/>
            <person name="Chen C."/>
            <person name="Cichocki N."/>
            <person name="Clum A."/>
            <person name="Culley D."/>
            <person name="Crous P.W."/>
            <person name="Fauchery L."/>
            <person name="Girlanda M."/>
            <person name="Hayes R."/>
            <person name="Keri Z."/>
            <person name="Labutti K."/>
            <person name="Lipzen A."/>
            <person name="Lombard V."/>
            <person name="Magnuson J."/>
            <person name="Maillard F."/>
            <person name="Morin E."/>
            <person name="Murat C."/>
            <person name="Nolan M."/>
            <person name="Ohm R."/>
            <person name="Pangilinan J."/>
            <person name="Pereira M."/>
            <person name="Perotto S."/>
            <person name="Peter M."/>
            <person name="Riley R."/>
            <person name="Sitrit Y."/>
            <person name="Stielow B."/>
            <person name="Szollosi G."/>
            <person name="Zifcakova L."/>
            <person name="Stursova M."/>
            <person name="Spatafora J.W."/>
            <person name="Tedersoo L."/>
            <person name="Vaario L.-M."/>
            <person name="Yamada A."/>
            <person name="Yan M."/>
            <person name="Wang P."/>
            <person name="Xu J."/>
            <person name="Bruns T."/>
            <person name="Baldrian P."/>
            <person name="Vilgalys R."/>
            <person name="Henrissat B."/>
            <person name="Grigoriev I.V."/>
            <person name="Hibbett D."/>
            <person name="Nagy L.G."/>
            <person name="Martin F.M."/>
        </authorList>
    </citation>
    <scope>NUCLEOTIDE SEQUENCE</scope>
    <source>
        <strain evidence="1">P2</strain>
    </source>
</reference>
<sequence>MKVMGLIPSIHLPPNHILLDMSSSICNKWYFRSYVPFLHSDTLWAVAIASFQSNVAHHTALHILQDPIVDILEWPLCWENAFSPYNEHHEARLHQVENQLHLLARSVDGLIHHHHGNVMALQHQVSELEARCMREDSDDDEAMLLGCPDWSPLPIEFR</sequence>
<dbReference type="Proteomes" id="UP000886501">
    <property type="component" value="Unassembled WGS sequence"/>
</dbReference>
<organism evidence="1 2">
    <name type="scientific">Thelephora ganbajun</name>
    <name type="common">Ganba fungus</name>
    <dbReference type="NCBI Taxonomy" id="370292"/>
    <lineage>
        <taxon>Eukaryota</taxon>
        <taxon>Fungi</taxon>
        <taxon>Dikarya</taxon>
        <taxon>Basidiomycota</taxon>
        <taxon>Agaricomycotina</taxon>
        <taxon>Agaricomycetes</taxon>
        <taxon>Thelephorales</taxon>
        <taxon>Thelephoraceae</taxon>
        <taxon>Thelephora</taxon>
    </lineage>
</organism>
<gene>
    <name evidence="1" type="ORF">BDM02DRAFT_3193125</name>
</gene>
<comment type="caution">
    <text evidence="1">The sequence shown here is derived from an EMBL/GenBank/DDBJ whole genome shotgun (WGS) entry which is preliminary data.</text>
</comment>
<accession>A0ACB6YYW9</accession>
<evidence type="ECO:0000313" key="2">
    <source>
        <dbReference type="Proteomes" id="UP000886501"/>
    </source>
</evidence>
<name>A0ACB6YYW9_THEGA</name>
<protein>
    <submittedName>
        <fullName evidence="1">Uncharacterized protein</fullName>
    </submittedName>
</protein>
<evidence type="ECO:0000313" key="1">
    <source>
        <dbReference type="EMBL" id="KAF9642492.1"/>
    </source>
</evidence>